<organism evidence="2">
    <name type="scientific">uncultured Desulfobacteraceae bacterium</name>
    <dbReference type="NCBI Taxonomy" id="218296"/>
    <lineage>
        <taxon>Bacteria</taxon>
        <taxon>Pseudomonadati</taxon>
        <taxon>Thermodesulfobacteriota</taxon>
        <taxon>Desulfobacteria</taxon>
        <taxon>Desulfobacterales</taxon>
        <taxon>Desulfobacteraceae</taxon>
        <taxon>environmental samples</taxon>
    </lineage>
</organism>
<evidence type="ECO:0000259" key="1">
    <source>
        <dbReference type="Pfam" id="PF06250"/>
    </source>
</evidence>
<reference evidence="2" key="1">
    <citation type="submission" date="2019-01" db="EMBL/GenBank/DDBJ databases">
        <authorList>
            <consortium name="Genoscope - CEA"/>
            <person name="William W."/>
        </authorList>
    </citation>
    <scope>NUCLEOTIDE SEQUENCE</scope>
    <source>
        <strain evidence="2">CR-1</strain>
    </source>
</reference>
<keyword evidence="2" id="KW-0378">Hydrolase</keyword>
<dbReference type="InterPro" id="IPR009362">
    <property type="entry name" value="YhcG_C"/>
</dbReference>
<name>A0A484HIL2_9BACT</name>
<accession>A0A484HIL2</accession>
<dbReference type="AlphaFoldDB" id="A0A484HIL2"/>
<dbReference type="EC" id="3.1.-.-" evidence="2"/>
<dbReference type="PANTHER" id="PTHR30547:SF5">
    <property type="entry name" value="NUCLEASE YHCG-RELATED"/>
    <property type="match status" value="1"/>
</dbReference>
<dbReference type="InterPro" id="IPR011856">
    <property type="entry name" value="tRNA_endonuc-like_dom_sf"/>
</dbReference>
<feature type="domain" description="YhcG PDDEXK nuclease" evidence="1">
    <location>
        <begin position="1"/>
        <end position="127"/>
    </location>
</feature>
<proteinExistence type="predicted"/>
<dbReference type="InterPro" id="IPR053148">
    <property type="entry name" value="PD-DEXK-like_domain"/>
</dbReference>
<dbReference type="EMBL" id="CAACVI010000049">
    <property type="protein sequence ID" value="VEN75131.1"/>
    <property type="molecule type" value="Genomic_DNA"/>
</dbReference>
<dbReference type="GO" id="GO:0003676">
    <property type="term" value="F:nucleic acid binding"/>
    <property type="evidence" value="ECO:0007669"/>
    <property type="project" value="InterPro"/>
</dbReference>
<gene>
    <name evidence="2" type="ORF">EPICR_60119</name>
</gene>
<dbReference type="GO" id="GO:0016787">
    <property type="term" value="F:hydrolase activity"/>
    <property type="evidence" value="ECO:0007669"/>
    <property type="project" value="UniProtKB-KW"/>
</dbReference>
<dbReference type="Pfam" id="PF06250">
    <property type="entry name" value="YhcG_C"/>
    <property type="match status" value="1"/>
</dbReference>
<dbReference type="Gene3D" id="3.40.1350.10">
    <property type="match status" value="1"/>
</dbReference>
<evidence type="ECO:0000313" key="2">
    <source>
        <dbReference type="EMBL" id="VEN75131.1"/>
    </source>
</evidence>
<sequence>MVEKLGHFLLELGKGFAFIGQQYRITLNNTHFYVDLVFYHHILKCFVLIDLKRGKADHHDVGQMNLYLNYFKNEENTQGDGAPIGIVLAAEKDEILVEYATGSISNPLFASKYQIYLPKKESLEQELRLLLEENENN</sequence>
<dbReference type="PANTHER" id="PTHR30547">
    <property type="entry name" value="UNCHARACTERIZED PROTEIN YHCG-RELATED"/>
    <property type="match status" value="1"/>
</dbReference>
<protein>
    <submittedName>
        <fullName evidence="2">Nuclease YhcG</fullName>
        <ecNumber evidence="2">3.1.-.-</ecNumber>
    </submittedName>
</protein>